<evidence type="ECO:0000259" key="5">
    <source>
        <dbReference type="Pfam" id="PF00703"/>
    </source>
</evidence>
<feature type="signal peptide" evidence="4">
    <location>
        <begin position="1"/>
        <end position="21"/>
    </location>
</feature>
<dbReference type="Proteomes" id="UP000184130">
    <property type="component" value="Unassembled WGS sequence"/>
</dbReference>
<accession>A0A1M6RNR5</accession>
<dbReference type="Gene3D" id="2.60.120.260">
    <property type="entry name" value="Galactose-binding domain-like"/>
    <property type="match status" value="1"/>
</dbReference>
<evidence type="ECO:0000256" key="3">
    <source>
        <dbReference type="ARBA" id="ARBA00023295"/>
    </source>
</evidence>
<dbReference type="Pfam" id="PF02836">
    <property type="entry name" value="Glyco_hydro_2_C"/>
    <property type="match status" value="1"/>
</dbReference>
<dbReference type="InterPro" id="IPR008979">
    <property type="entry name" value="Galactose-bd-like_sf"/>
</dbReference>
<keyword evidence="2" id="KW-0378">Hydrolase</keyword>
<dbReference type="InterPro" id="IPR032311">
    <property type="entry name" value="DUF4982"/>
</dbReference>
<dbReference type="Pfam" id="PF16355">
    <property type="entry name" value="DUF4982"/>
    <property type="match status" value="1"/>
</dbReference>
<evidence type="ECO:0000259" key="8">
    <source>
        <dbReference type="Pfam" id="PF16355"/>
    </source>
</evidence>
<dbReference type="Pfam" id="PF18565">
    <property type="entry name" value="Glyco_hydro2_C5"/>
    <property type="match status" value="1"/>
</dbReference>
<dbReference type="Gene3D" id="2.60.40.10">
    <property type="entry name" value="Immunoglobulins"/>
    <property type="match status" value="3"/>
</dbReference>
<dbReference type="SUPFAM" id="SSF49785">
    <property type="entry name" value="Galactose-binding domain-like"/>
    <property type="match status" value="1"/>
</dbReference>
<feature type="domain" description="DUF4982" evidence="8">
    <location>
        <begin position="565"/>
        <end position="616"/>
    </location>
</feature>
<proteinExistence type="inferred from homology"/>
<feature type="domain" description="Glycosyl hydrolases family 2 sugar binding" evidence="7">
    <location>
        <begin position="70"/>
        <end position="161"/>
    </location>
</feature>
<keyword evidence="4" id="KW-0732">Signal</keyword>
<dbReference type="InterPro" id="IPR017853">
    <property type="entry name" value="GH"/>
</dbReference>
<dbReference type="PRINTS" id="PR00132">
    <property type="entry name" value="GLHYDRLASE2"/>
</dbReference>
<feature type="domain" description="Glycoside hydrolase family 2 catalytic" evidence="6">
    <location>
        <begin position="243"/>
        <end position="394"/>
    </location>
</feature>
<dbReference type="RefSeq" id="WP_073204198.1">
    <property type="nucleotide sequence ID" value="NZ_FRBD01000002.1"/>
</dbReference>
<dbReference type="OrthoDB" id="9801077at2"/>
<dbReference type="GO" id="GO:0004553">
    <property type="term" value="F:hydrolase activity, hydrolyzing O-glycosyl compounds"/>
    <property type="evidence" value="ECO:0007669"/>
    <property type="project" value="InterPro"/>
</dbReference>
<dbReference type="InterPro" id="IPR013783">
    <property type="entry name" value="Ig-like_fold"/>
</dbReference>
<evidence type="ECO:0000256" key="1">
    <source>
        <dbReference type="ARBA" id="ARBA00007401"/>
    </source>
</evidence>
<dbReference type="AlphaFoldDB" id="A0A1M6RNR5"/>
<dbReference type="Pfam" id="PF00703">
    <property type="entry name" value="Glyco_hydro_2"/>
    <property type="match status" value="1"/>
</dbReference>
<keyword evidence="3" id="KW-0326">Glycosidase</keyword>
<evidence type="ECO:0000259" key="6">
    <source>
        <dbReference type="Pfam" id="PF02836"/>
    </source>
</evidence>
<dbReference type="EMBL" id="FRBD01000002">
    <property type="protein sequence ID" value="SHK33968.1"/>
    <property type="molecule type" value="Genomic_DNA"/>
</dbReference>
<gene>
    <name evidence="10" type="ORF">SAMN05216463_10239</name>
</gene>
<dbReference type="InterPro" id="IPR036156">
    <property type="entry name" value="Beta-gal/glucu_dom_sf"/>
</dbReference>
<dbReference type="PANTHER" id="PTHR42732:SF1">
    <property type="entry name" value="BETA-MANNOSIDASE"/>
    <property type="match status" value="1"/>
</dbReference>
<dbReference type="InterPro" id="IPR006104">
    <property type="entry name" value="Glyco_hydro_2_N"/>
</dbReference>
<dbReference type="SUPFAM" id="SSF51445">
    <property type="entry name" value="(Trans)glycosidases"/>
    <property type="match status" value="1"/>
</dbReference>
<evidence type="ECO:0000313" key="10">
    <source>
        <dbReference type="EMBL" id="SHK33968.1"/>
    </source>
</evidence>
<evidence type="ECO:0000256" key="4">
    <source>
        <dbReference type="SAM" id="SignalP"/>
    </source>
</evidence>
<dbReference type="PANTHER" id="PTHR42732">
    <property type="entry name" value="BETA-GALACTOSIDASE"/>
    <property type="match status" value="1"/>
</dbReference>
<dbReference type="Gene3D" id="3.20.20.80">
    <property type="entry name" value="Glycosidases"/>
    <property type="match status" value="1"/>
</dbReference>
<evidence type="ECO:0000256" key="2">
    <source>
        <dbReference type="ARBA" id="ARBA00022801"/>
    </source>
</evidence>
<dbReference type="InterPro" id="IPR040605">
    <property type="entry name" value="Glyco_hydro2_dom5"/>
</dbReference>
<dbReference type="InterPro" id="IPR051913">
    <property type="entry name" value="GH2_Domain-Containing"/>
</dbReference>
<feature type="domain" description="Glycoside hydrolase family 2 immunoglobulin-like beta-sandwich" evidence="5">
    <location>
        <begin position="173"/>
        <end position="227"/>
    </location>
</feature>
<dbReference type="InterPro" id="IPR006101">
    <property type="entry name" value="Glyco_hydro_2"/>
</dbReference>
<dbReference type="InterPro" id="IPR006102">
    <property type="entry name" value="Ig-like_GH2"/>
</dbReference>
<organism evidence="10 11">
    <name type="scientific">Xylanibacter ruminicola</name>
    <name type="common">Prevotella ruminicola</name>
    <dbReference type="NCBI Taxonomy" id="839"/>
    <lineage>
        <taxon>Bacteria</taxon>
        <taxon>Pseudomonadati</taxon>
        <taxon>Bacteroidota</taxon>
        <taxon>Bacteroidia</taxon>
        <taxon>Bacteroidales</taxon>
        <taxon>Prevotellaceae</taxon>
        <taxon>Xylanibacter</taxon>
    </lineage>
</organism>
<dbReference type="SUPFAM" id="SSF49303">
    <property type="entry name" value="beta-Galactosidase/glucuronidase domain"/>
    <property type="match status" value="1"/>
</dbReference>
<evidence type="ECO:0000313" key="11">
    <source>
        <dbReference type="Proteomes" id="UP000184130"/>
    </source>
</evidence>
<sequence length="741" mass="83753">MKRLFIISTALCAWMSIVAQSTSTLFDNGWQFTRNGKTINVNLPHDWDIYEAPDPATGATKEGGGWYPGGNGEYRKAFKTPNAEIVRLHFEGVYQKAEVFVNGQKAGQHAYGYTPFTVDITPYLYRDKRLNMVVVKVNNSEQPNCRWYSGSGIYRHVWLQTKGQQYIDEQSLSVTTPDIHTVNIKAEVVMKDGGRKPITKTLHVENPHLWTPDDPYLYHTTIEAEGDILPVTYGIRTIEYTAEKGFLLNGKPLLINGACLHHDDGVLGAMAFDAAEIRKVKLMKEAGFNLIRTAHNPTTRAFLDACDSLGMLVIGEAFDGWRTAKNPYDYSTLIDSCYREDIHAMVQRDRNHPSIICWSIGNEVIERKDIRVVTTARKLKQAIMEMDNTRPVTEALCAWDDDWEIYDPHFEVLGIGGYNYMIHKHASDHQRDPKRVMWQTESYPRDAFKNWQLVRDYPYIIGDIVWTGLDYLGESGIGRNYYEGERPGEHWIEGGQPDWHGAYCGDVDITGWRKPISHYREMLWKNSKDLYMAVKEPDGYHGKIYQTAWSVWPTWESWNWSGWEGKPIEVEVYTKAPEVKLYLNDKLIDTKVVGLNTEYKAVFTLPYEAGTLRAEAGGRSVTLYSAGEPTALRLTSDRSVLKANGQDMAFITVEVVDGKGNVCPDATIPCEAIVKGQGSLLSFASADLKDREPYTSPRAKTWKGRALLVVRGTQKKGRIQISIKSALPTAGLTIESVAATK</sequence>
<feature type="chain" id="PRO_5012816441" evidence="4">
    <location>
        <begin position="22"/>
        <end position="741"/>
    </location>
</feature>
<reference evidence="10 11" key="1">
    <citation type="submission" date="2016-11" db="EMBL/GenBank/DDBJ databases">
        <authorList>
            <person name="Jaros S."/>
            <person name="Januszkiewicz K."/>
            <person name="Wedrychowicz H."/>
        </authorList>
    </citation>
    <scope>NUCLEOTIDE SEQUENCE [LARGE SCALE GENOMIC DNA]</scope>
    <source>
        <strain evidence="10 11">KHT3</strain>
    </source>
</reference>
<dbReference type="GO" id="GO:0005975">
    <property type="term" value="P:carbohydrate metabolic process"/>
    <property type="evidence" value="ECO:0007669"/>
    <property type="project" value="InterPro"/>
</dbReference>
<protein>
    <submittedName>
        <fullName evidence="10">Beta-galactosidase</fullName>
    </submittedName>
</protein>
<dbReference type="InterPro" id="IPR006103">
    <property type="entry name" value="Glyco_hydro_2_cat"/>
</dbReference>
<name>A0A1M6RNR5_XYLRU</name>
<dbReference type="Pfam" id="PF02837">
    <property type="entry name" value="Glyco_hydro_2_N"/>
    <property type="match status" value="1"/>
</dbReference>
<feature type="domain" description="Glycoside hydrolase family 2" evidence="9">
    <location>
        <begin position="632"/>
        <end position="725"/>
    </location>
</feature>
<evidence type="ECO:0000259" key="7">
    <source>
        <dbReference type="Pfam" id="PF02837"/>
    </source>
</evidence>
<comment type="similarity">
    <text evidence="1">Belongs to the glycosyl hydrolase 2 family.</text>
</comment>
<evidence type="ECO:0000259" key="9">
    <source>
        <dbReference type="Pfam" id="PF18565"/>
    </source>
</evidence>